<comment type="catalytic activity">
    <reaction evidence="6">
        <text>a 2'-deoxyadenosine in DNA + S-adenosyl-L-methionine = an N(6)-methyl-2'-deoxyadenosine in DNA + S-adenosyl-L-homocysteine + H(+)</text>
        <dbReference type="Rhea" id="RHEA:15197"/>
        <dbReference type="Rhea" id="RHEA-COMP:12418"/>
        <dbReference type="Rhea" id="RHEA-COMP:12419"/>
        <dbReference type="ChEBI" id="CHEBI:15378"/>
        <dbReference type="ChEBI" id="CHEBI:57856"/>
        <dbReference type="ChEBI" id="CHEBI:59789"/>
        <dbReference type="ChEBI" id="CHEBI:90615"/>
        <dbReference type="ChEBI" id="CHEBI:90616"/>
        <dbReference type="EC" id="2.1.1.72"/>
    </reaction>
</comment>
<evidence type="ECO:0000256" key="1">
    <source>
        <dbReference type="ARBA" id="ARBA00006594"/>
    </source>
</evidence>
<dbReference type="InterPro" id="IPR050953">
    <property type="entry name" value="N4_N6_ade-DNA_methylase"/>
</dbReference>
<dbReference type="GO" id="GO:0009007">
    <property type="term" value="F:site-specific DNA-methyltransferase (adenine-specific) activity"/>
    <property type="evidence" value="ECO:0007669"/>
    <property type="project" value="UniProtKB-EC"/>
</dbReference>
<dbReference type="PRINTS" id="PR00507">
    <property type="entry name" value="N12N6MTFRASE"/>
</dbReference>
<dbReference type="InterPro" id="IPR029063">
    <property type="entry name" value="SAM-dependent_MTases_sf"/>
</dbReference>
<dbReference type="InterPro" id="IPR003356">
    <property type="entry name" value="DNA_methylase_A-5"/>
</dbReference>
<dbReference type="GO" id="GO:0003677">
    <property type="term" value="F:DNA binding"/>
    <property type="evidence" value="ECO:0007669"/>
    <property type="project" value="InterPro"/>
</dbReference>
<dbReference type="GO" id="GO:0008170">
    <property type="term" value="F:N-methyltransferase activity"/>
    <property type="evidence" value="ECO:0007669"/>
    <property type="project" value="InterPro"/>
</dbReference>
<evidence type="ECO:0000313" key="8">
    <source>
        <dbReference type="EMBL" id="CAA6820629.1"/>
    </source>
</evidence>
<name>A0A6S6U1N9_9BACT</name>
<protein>
    <recommendedName>
        <fullName evidence="2">site-specific DNA-methyltransferase (adenine-specific)</fullName>
        <ecNumber evidence="2">2.1.1.72</ecNumber>
    </recommendedName>
</protein>
<dbReference type="PROSITE" id="PS00092">
    <property type="entry name" value="N6_MTASE"/>
    <property type="match status" value="1"/>
</dbReference>
<reference evidence="8" key="1">
    <citation type="submission" date="2020-01" db="EMBL/GenBank/DDBJ databases">
        <authorList>
            <person name="Meier V. D."/>
            <person name="Meier V D."/>
        </authorList>
    </citation>
    <scope>NUCLEOTIDE SEQUENCE</scope>
    <source>
        <strain evidence="8">HLG_WM_MAG_06</strain>
    </source>
</reference>
<keyword evidence="4" id="KW-0808">Transferase</keyword>
<dbReference type="EMBL" id="CACVAP010000093">
    <property type="protein sequence ID" value="CAA6820629.1"/>
    <property type="molecule type" value="Genomic_DNA"/>
</dbReference>
<dbReference type="Pfam" id="PF02384">
    <property type="entry name" value="N6_Mtase"/>
    <property type="match status" value="1"/>
</dbReference>
<evidence type="ECO:0000256" key="6">
    <source>
        <dbReference type="ARBA" id="ARBA00047942"/>
    </source>
</evidence>
<dbReference type="Gene3D" id="3.40.50.150">
    <property type="entry name" value="Vaccinia Virus protein VP39"/>
    <property type="match status" value="1"/>
</dbReference>
<dbReference type="GO" id="GO:0009307">
    <property type="term" value="P:DNA restriction-modification system"/>
    <property type="evidence" value="ECO:0007669"/>
    <property type="project" value="UniProtKB-KW"/>
</dbReference>
<accession>A0A6S6U1N9</accession>
<evidence type="ECO:0000259" key="7">
    <source>
        <dbReference type="Pfam" id="PF02384"/>
    </source>
</evidence>
<dbReference type="InterPro" id="IPR002052">
    <property type="entry name" value="DNA_methylase_N6_adenine_CS"/>
</dbReference>
<organism evidence="8">
    <name type="scientific">uncultured Sulfurovum sp</name>
    <dbReference type="NCBI Taxonomy" id="269237"/>
    <lineage>
        <taxon>Bacteria</taxon>
        <taxon>Pseudomonadati</taxon>
        <taxon>Campylobacterota</taxon>
        <taxon>Epsilonproteobacteria</taxon>
        <taxon>Campylobacterales</taxon>
        <taxon>Sulfurovaceae</taxon>
        <taxon>Sulfurovum</taxon>
        <taxon>environmental samples</taxon>
    </lineage>
</organism>
<evidence type="ECO:0000256" key="5">
    <source>
        <dbReference type="ARBA" id="ARBA00022747"/>
    </source>
</evidence>
<gene>
    <name evidence="8" type="ORF">HELGO_WM1514</name>
</gene>
<evidence type="ECO:0000256" key="2">
    <source>
        <dbReference type="ARBA" id="ARBA00011900"/>
    </source>
</evidence>
<dbReference type="PANTHER" id="PTHR33841:SF1">
    <property type="entry name" value="DNA METHYLTRANSFERASE A"/>
    <property type="match status" value="1"/>
</dbReference>
<keyword evidence="3" id="KW-0489">Methyltransferase</keyword>
<dbReference type="SUPFAM" id="SSF53335">
    <property type="entry name" value="S-adenosyl-L-methionine-dependent methyltransferases"/>
    <property type="match status" value="1"/>
</dbReference>
<evidence type="ECO:0000256" key="3">
    <source>
        <dbReference type="ARBA" id="ARBA00022603"/>
    </source>
</evidence>
<dbReference type="PANTHER" id="PTHR33841">
    <property type="entry name" value="DNA METHYLTRANSFERASE YEEA-RELATED"/>
    <property type="match status" value="1"/>
</dbReference>
<keyword evidence="5" id="KW-0680">Restriction system</keyword>
<comment type="similarity">
    <text evidence="1">Belongs to the N(4)/N(6)-methyltransferase family.</text>
</comment>
<dbReference type="AlphaFoldDB" id="A0A6S6U1N9"/>
<sequence length="955" mass="111376">MSLSPFEDGLQKLSMLDNEMEEARGLYFLNTPIDNPQIKIHIEEAKKYNPTAIYVTKFENGSVKPQIYIYDNTSNQLTEREISEQHKRLWNAYKVPMFFVFTPTEVKVFNCLEKPDIKDNGELEYITPLEIINLTSSINKEFKAQMFDSGAFWNSKYKDNFSFSNSVYESLLDELKLLRDNLIEKEILSIRSTESLLIKTILLRYLEERGIFDEGIENKKPYWNKFKKGAVSFTDLFDDNKAVVSLLDDLNVHFNGGVFDIGKESSEERIELLNANLKEFQYFLKGNKDGKQLVLWSRYSFKDLPIELISNIYELFLKSEDKAKGGVVYTPPILVNFMIDEIMPLDKPQKDFKLIDPSCGSGVFLVGAYKRLIQWWMIENDWERPSPTIARNIIKKSIYGVDKEEGAVQLSVFSLVLALCDTFLPNIIWNKLKFDNLEESKNVVAQDFFEYIQEEEHYNTFDLVIGNPPFVKWAKVSEVLEEDISMIPNQQLSFLFLSKGFQLLKEDAFICMVQPSAFLYSENSFTFRNQIFEKYKCHQIIDFACLNNSLFKRSGSGADVAVSVSFIQNKKSNVKKDNILHITVRNTFLAKEKIYFDLTHYDFHWLRYKDVLTQKSIWKSNLMGGSRISSIIRRLEGYPTLMEYLKSREKDNWIYLSGFKVGNKKYTDIEFLINKPTLPTDAFTEDGINYRKIKSLNESSFESPRVEELFQPPLVLIKNVLGKQSLLIEYIDIPLTFKIGISGIHAPLKYKNELKRLVERLKDNNLEYMFYLIATSGRVGVSKATSILKKDIDLLPYVENDELLRLSKIEEYFASDTIKYMMNFCKGNKNSPILKNVTDKQLDEFQLVYCELLNSTYDDFKSLNSFETESFIGCSFYYKDKPKKILIENSKDLEENLFSIINHKIGQNVNIKRVLRFYDDNVIYIIKPKQYRFWLKSIAVRDADETFSDLVKMGY</sequence>
<feature type="domain" description="DNA methylase adenine-specific" evidence="7">
    <location>
        <begin position="307"/>
        <end position="600"/>
    </location>
</feature>
<evidence type="ECO:0000256" key="4">
    <source>
        <dbReference type="ARBA" id="ARBA00022679"/>
    </source>
</evidence>
<proteinExistence type="inferred from homology"/>
<dbReference type="EC" id="2.1.1.72" evidence="2"/>
<dbReference type="GO" id="GO:0032259">
    <property type="term" value="P:methylation"/>
    <property type="evidence" value="ECO:0007669"/>
    <property type="project" value="UniProtKB-KW"/>
</dbReference>